<evidence type="ECO:0000313" key="1">
    <source>
        <dbReference type="EMBL" id="DAE27120.1"/>
    </source>
</evidence>
<dbReference type="EMBL" id="BK015828">
    <property type="protein sequence ID" value="DAE27120.1"/>
    <property type="molecule type" value="Genomic_DNA"/>
</dbReference>
<sequence length="36" mass="4267">MERYRSLQLTLAQLKSLCIMQGLFCCLHFIYKSVTK</sequence>
<proteinExistence type="predicted"/>
<protein>
    <submittedName>
        <fullName evidence="1">60S ribosomal protein L13-A</fullName>
    </submittedName>
</protein>
<organism evidence="1">
    <name type="scientific">virus sp. ctxZT69</name>
    <dbReference type="NCBI Taxonomy" id="2826818"/>
    <lineage>
        <taxon>Viruses</taxon>
    </lineage>
</organism>
<reference evidence="1" key="1">
    <citation type="journal article" date="2021" name="Proc. Natl. Acad. Sci. U.S.A.">
        <title>A Catalog of Tens of Thousands of Viruses from Human Metagenomes Reveals Hidden Associations with Chronic Diseases.</title>
        <authorList>
            <person name="Tisza M.J."/>
            <person name="Buck C.B."/>
        </authorList>
    </citation>
    <scope>NUCLEOTIDE SEQUENCE</scope>
    <source>
        <strain evidence="1">CtxZT69</strain>
    </source>
</reference>
<accession>A0A8S5R6V9</accession>
<keyword evidence="1" id="KW-0687">Ribonucleoprotein</keyword>
<name>A0A8S5R6V9_9VIRU</name>
<keyword evidence="1" id="KW-0689">Ribosomal protein</keyword>